<dbReference type="SUPFAM" id="SSF46785">
    <property type="entry name" value="Winged helix' DNA-binding domain"/>
    <property type="match status" value="1"/>
</dbReference>
<dbReference type="PANTHER" id="PTHR38445">
    <property type="entry name" value="HTH-TYPE TRANSCRIPTIONAL REPRESSOR YTRA"/>
    <property type="match status" value="1"/>
</dbReference>
<dbReference type="PANTHER" id="PTHR38445:SF7">
    <property type="entry name" value="GNTR-FAMILY TRANSCRIPTIONAL REGULATOR"/>
    <property type="match status" value="1"/>
</dbReference>
<dbReference type="RefSeq" id="WP_156218011.1">
    <property type="nucleotide sequence ID" value="NZ_WOFH01000006.1"/>
</dbReference>
<keyword evidence="1" id="KW-0805">Transcription regulation</keyword>
<keyword evidence="2" id="KW-0238">DNA-binding</keyword>
<evidence type="ECO:0000313" key="5">
    <source>
        <dbReference type="EMBL" id="MUN38908.1"/>
    </source>
</evidence>
<gene>
    <name evidence="5" type="ORF">GNZ18_20185</name>
</gene>
<protein>
    <submittedName>
        <fullName evidence="5">GntR family transcriptional regulator</fullName>
    </submittedName>
</protein>
<dbReference type="InterPro" id="IPR036390">
    <property type="entry name" value="WH_DNA-bd_sf"/>
</dbReference>
<evidence type="ECO:0000256" key="2">
    <source>
        <dbReference type="ARBA" id="ARBA00023125"/>
    </source>
</evidence>
<dbReference type="PROSITE" id="PS50949">
    <property type="entry name" value="HTH_GNTR"/>
    <property type="match status" value="1"/>
</dbReference>
<dbReference type="EMBL" id="WOFH01000006">
    <property type="protein sequence ID" value="MUN38908.1"/>
    <property type="molecule type" value="Genomic_DNA"/>
</dbReference>
<dbReference type="InterPro" id="IPR036388">
    <property type="entry name" value="WH-like_DNA-bd_sf"/>
</dbReference>
<dbReference type="CDD" id="cd07377">
    <property type="entry name" value="WHTH_GntR"/>
    <property type="match status" value="1"/>
</dbReference>
<dbReference type="GO" id="GO:0003700">
    <property type="term" value="F:DNA-binding transcription factor activity"/>
    <property type="evidence" value="ECO:0007669"/>
    <property type="project" value="InterPro"/>
</dbReference>
<accession>A0A7K1L398</accession>
<dbReference type="Gene3D" id="1.10.10.10">
    <property type="entry name" value="Winged helix-like DNA-binding domain superfamily/Winged helix DNA-binding domain"/>
    <property type="match status" value="1"/>
</dbReference>
<dbReference type="Pfam" id="PF00392">
    <property type="entry name" value="GntR"/>
    <property type="match status" value="1"/>
</dbReference>
<proteinExistence type="predicted"/>
<evidence type="ECO:0000313" key="6">
    <source>
        <dbReference type="Proteomes" id="UP000432015"/>
    </source>
</evidence>
<keyword evidence="3" id="KW-0804">Transcription</keyword>
<dbReference type="GO" id="GO:0003677">
    <property type="term" value="F:DNA binding"/>
    <property type="evidence" value="ECO:0007669"/>
    <property type="project" value="UniProtKB-KW"/>
</dbReference>
<reference evidence="5 6" key="1">
    <citation type="submission" date="2019-11" db="EMBL/GenBank/DDBJ databases">
        <authorList>
            <person name="Cao P."/>
        </authorList>
    </citation>
    <scope>NUCLEOTIDE SEQUENCE [LARGE SCALE GENOMIC DNA]</scope>
    <source>
        <strain evidence="5 6">NEAU-AAG5</strain>
    </source>
</reference>
<dbReference type="InterPro" id="IPR000524">
    <property type="entry name" value="Tscrpt_reg_HTH_GntR"/>
</dbReference>
<evidence type="ECO:0000259" key="4">
    <source>
        <dbReference type="PROSITE" id="PS50949"/>
    </source>
</evidence>
<dbReference type="SMART" id="SM00345">
    <property type="entry name" value="HTH_GNTR"/>
    <property type="match status" value="1"/>
</dbReference>
<dbReference type="AlphaFoldDB" id="A0A7K1L398"/>
<evidence type="ECO:0000256" key="1">
    <source>
        <dbReference type="ARBA" id="ARBA00023015"/>
    </source>
</evidence>
<keyword evidence="6" id="KW-1185">Reference proteome</keyword>
<comment type="caution">
    <text evidence="5">The sequence shown here is derived from an EMBL/GenBank/DDBJ whole genome shotgun (WGS) entry which is preliminary data.</text>
</comment>
<dbReference type="Proteomes" id="UP000432015">
    <property type="component" value="Unassembled WGS sequence"/>
</dbReference>
<organism evidence="5 6">
    <name type="scientific">Actinomadura litoris</name>
    <dbReference type="NCBI Taxonomy" id="2678616"/>
    <lineage>
        <taxon>Bacteria</taxon>
        <taxon>Bacillati</taxon>
        <taxon>Actinomycetota</taxon>
        <taxon>Actinomycetes</taxon>
        <taxon>Streptosporangiales</taxon>
        <taxon>Thermomonosporaceae</taxon>
        <taxon>Actinomadura</taxon>
    </lineage>
</organism>
<feature type="domain" description="HTH gntR-type" evidence="4">
    <location>
        <begin position="11"/>
        <end position="79"/>
    </location>
</feature>
<sequence length="119" mass="12705">MLITIDETLNIPLADQIAAAVRGAVIRGDFAPGDRLPPAREVATALGVNLHTVLRGYQQLREEGLVDMRRGRATTIAASADAAGLAITEHIRSLVDLARRSGLDEHDLHTAISRAFGTT</sequence>
<name>A0A7K1L398_9ACTN</name>
<evidence type="ECO:0000256" key="3">
    <source>
        <dbReference type="ARBA" id="ARBA00023163"/>
    </source>
</evidence>